<dbReference type="PANTHER" id="PTHR43214:SF24">
    <property type="entry name" value="TRANSCRIPTIONAL REGULATORY PROTEIN NARL-RELATED"/>
    <property type="match status" value="1"/>
</dbReference>
<evidence type="ECO:0000259" key="5">
    <source>
        <dbReference type="SMART" id="SM00421"/>
    </source>
</evidence>
<evidence type="ECO:0000256" key="1">
    <source>
        <dbReference type="ARBA" id="ARBA00023015"/>
    </source>
</evidence>
<comment type="caution">
    <text evidence="6">The sequence shown here is derived from an EMBL/GenBank/DDBJ whole genome shotgun (WGS) entry which is preliminary data.</text>
</comment>
<evidence type="ECO:0000313" key="6">
    <source>
        <dbReference type="EMBL" id="KAB2339676.1"/>
    </source>
</evidence>
<reference evidence="6 7" key="1">
    <citation type="submission" date="2019-09" db="EMBL/GenBank/DDBJ databases">
        <title>Actinomadura physcomitrii sp. nov., a novel actinomycete isolated from moss [Physcomitrium sphaericum (Ludw) Fuernr].</title>
        <authorList>
            <person name="Zhuang X."/>
            <person name="Liu C."/>
        </authorList>
    </citation>
    <scope>NUCLEOTIDE SEQUENCE [LARGE SCALE GENOMIC DNA]</scope>
    <source>
        <strain evidence="6 7">HMC1</strain>
    </source>
</reference>
<keyword evidence="3" id="KW-0804">Transcription</keyword>
<gene>
    <name evidence="6" type="ORF">F8566_47580</name>
</gene>
<dbReference type="SMART" id="SM00421">
    <property type="entry name" value="HTH_LUXR"/>
    <property type="match status" value="1"/>
</dbReference>
<dbReference type="EMBL" id="WBMT01000034">
    <property type="protein sequence ID" value="KAB2339676.1"/>
    <property type="molecule type" value="Genomic_DNA"/>
</dbReference>
<dbReference type="Proteomes" id="UP000468735">
    <property type="component" value="Unassembled WGS sequence"/>
</dbReference>
<name>A0A6H9YM85_9ACTN</name>
<dbReference type="SUPFAM" id="SSF46894">
    <property type="entry name" value="C-terminal effector domain of the bipartite response regulators"/>
    <property type="match status" value="1"/>
</dbReference>
<dbReference type="Gene3D" id="1.10.10.10">
    <property type="entry name" value="Winged helix-like DNA-binding domain superfamily/Winged helix DNA-binding domain"/>
    <property type="match status" value="1"/>
</dbReference>
<keyword evidence="7" id="KW-1185">Reference proteome</keyword>
<organism evidence="6 7">
    <name type="scientific">Actinomadura rudentiformis</name>
    <dbReference type="NCBI Taxonomy" id="359158"/>
    <lineage>
        <taxon>Bacteria</taxon>
        <taxon>Bacillati</taxon>
        <taxon>Actinomycetota</taxon>
        <taxon>Actinomycetes</taxon>
        <taxon>Streptosporangiales</taxon>
        <taxon>Thermomonosporaceae</taxon>
        <taxon>Actinomadura</taxon>
    </lineage>
</organism>
<dbReference type="GO" id="GO:0003677">
    <property type="term" value="F:DNA binding"/>
    <property type="evidence" value="ECO:0007669"/>
    <property type="project" value="UniProtKB-KW"/>
</dbReference>
<proteinExistence type="predicted"/>
<dbReference type="AlphaFoldDB" id="A0A6H9YM85"/>
<feature type="region of interest" description="Disordered" evidence="4">
    <location>
        <begin position="253"/>
        <end position="285"/>
    </location>
</feature>
<protein>
    <recommendedName>
        <fullName evidence="5">HTH luxR-type domain-containing protein</fullName>
    </recommendedName>
</protein>
<accession>A0A6H9YM85</accession>
<feature type="compositionally biased region" description="Low complexity" evidence="4">
    <location>
        <begin position="253"/>
        <end position="270"/>
    </location>
</feature>
<dbReference type="RefSeq" id="WP_151570731.1">
    <property type="nucleotide sequence ID" value="NZ_WBMT01000034.1"/>
</dbReference>
<evidence type="ECO:0000256" key="3">
    <source>
        <dbReference type="ARBA" id="ARBA00023163"/>
    </source>
</evidence>
<keyword evidence="1" id="KW-0805">Transcription regulation</keyword>
<dbReference type="PANTHER" id="PTHR43214">
    <property type="entry name" value="TWO-COMPONENT RESPONSE REGULATOR"/>
    <property type="match status" value="1"/>
</dbReference>
<sequence length="285" mass="30147">MSAEPAVERPLLARSPLDEVERDLLQARTLVEAAMSEHRRRLAAAALVDLTEESDPAGDTLRTLAASARDELVLVMAAGGWAAEVLPELGNLLKAGVRVRMLCAKDAVRAPWGSRLIDKALAYGVQVRVAETALQELVLVDEQLAAVRTGPHALLVRAPAMLRALRGLFSGAWESASPADDRRLGEDDGLDGLQLRILALLSAGYKDDAAARQLGLSVRTYRRHVADIMRDVGAASRFQAGARAAELGLLPRGAGSARGAGSSRGADSGGQPSMPPSIWKTAPVM</sequence>
<dbReference type="InterPro" id="IPR000792">
    <property type="entry name" value="Tscrpt_reg_LuxR_C"/>
</dbReference>
<dbReference type="InterPro" id="IPR016032">
    <property type="entry name" value="Sig_transdc_resp-reg_C-effctor"/>
</dbReference>
<dbReference type="InterPro" id="IPR039420">
    <property type="entry name" value="WalR-like"/>
</dbReference>
<evidence type="ECO:0000256" key="4">
    <source>
        <dbReference type="SAM" id="MobiDB-lite"/>
    </source>
</evidence>
<dbReference type="InterPro" id="IPR036388">
    <property type="entry name" value="WH-like_DNA-bd_sf"/>
</dbReference>
<dbReference type="GO" id="GO:0006355">
    <property type="term" value="P:regulation of DNA-templated transcription"/>
    <property type="evidence" value="ECO:0007669"/>
    <property type="project" value="InterPro"/>
</dbReference>
<feature type="domain" description="HTH luxR-type" evidence="5">
    <location>
        <begin position="187"/>
        <end position="244"/>
    </location>
</feature>
<evidence type="ECO:0000313" key="7">
    <source>
        <dbReference type="Proteomes" id="UP000468735"/>
    </source>
</evidence>
<dbReference type="OrthoDB" id="4266042at2"/>
<keyword evidence="2" id="KW-0238">DNA-binding</keyword>
<evidence type="ECO:0000256" key="2">
    <source>
        <dbReference type="ARBA" id="ARBA00023125"/>
    </source>
</evidence>